<dbReference type="Proteomes" id="UP000323653">
    <property type="component" value="Chromosome"/>
</dbReference>
<evidence type="ECO:0000256" key="1">
    <source>
        <dbReference type="SAM" id="SignalP"/>
    </source>
</evidence>
<organism evidence="2 3">
    <name type="scientific">Pedobacter aquae</name>
    <dbReference type="NCBI Taxonomy" id="2605747"/>
    <lineage>
        <taxon>Bacteria</taxon>
        <taxon>Pseudomonadati</taxon>
        <taxon>Bacteroidota</taxon>
        <taxon>Sphingobacteriia</taxon>
        <taxon>Sphingobacteriales</taxon>
        <taxon>Sphingobacteriaceae</taxon>
        <taxon>Pedobacter</taxon>
    </lineage>
</organism>
<dbReference type="Gene3D" id="3.10.450.50">
    <property type="match status" value="1"/>
</dbReference>
<keyword evidence="1" id="KW-0732">Signal</keyword>
<feature type="signal peptide" evidence="1">
    <location>
        <begin position="1"/>
        <end position="24"/>
    </location>
</feature>
<protein>
    <recommendedName>
        <fullName evidence="4">Lumazine-binding protein</fullName>
    </recommendedName>
</protein>
<evidence type="ECO:0008006" key="4">
    <source>
        <dbReference type="Google" id="ProtNLM"/>
    </source>
</evidence>
<evidence type="ECO:0000313" key="2">
    <source>
        <dbReference type="EMBL" id="QEK52599.1"/>
    </source>
</evidence>
<dbReference type="EMBL" id="CP043329">
    <property type="protein sequence ID" value="QEK52599.1"/>
    <property type="molecule type" value="Genomic_DNA"/>
</dbReference>
<feature type="chain" id="PRO_5022682949" description="Lumazine-binding protein" evidence="1">
    <location>
        <begin position="25"/>
        <end position="144"/>
    </location>
</feature>
<proteinExistence type="predicted"/>
<name>A0A5C0VKE2_9SPHI</name>
<reference evidence="2 3" key="1">
    <citation type="submission" date="2019-08" db="EMBL/GenBank/DDBJ databases">
        <title>Pedobacter sp. nov., isolated from Han river, South Korea.</title>
        <authorList>
            <person name="Lee D.-H."/>
            <person name="Kim Y.-S."/>
            <person name="Hwang E.-M."/>
            <person name="Le Tran T.C."/>
            <person name="Cha C.-J."/>
        </authorList>
    </citation>
    <scope>NUCLEOTIDE SEQUENCE [LARGE SCALE GENOMIC DNA]</scope>
    <source>
        <strain evidence="2 3">CJ43</strain>
    </source>
</reference>
<evidence type="ECO:0000313" key="3">
    <source>
        <dbReference type="Proteomes" id="UP000323653"/>
    </source>
</evidence>
<dbReference type="AlphaFoldDB" id="A0A5C0VKE2"/>
<dbReference type="KEGG" id="pej:FYC62_13755"/>
<keyword evidence="3" id="KW-1185">Reference proteome</keyword>
<sequence>MKTKNFLTAIVCFVLLSVSTLVMADEKNIDKKSMSFSIGTYIDVLKSGYSADYASIIAYDAKFNINRNGNTVTHYKTEELKFNNNKNNAATQNCNVSYKVITASDNYALVTVSMQYENFTRENIVSLSKIKDSWKITEVNSVFK</sequence>
<gene>
    <name evidence="2" type="ORF">FYC62_13755</name>
</gene>
<dbReference type="RefSeq" id="WP_149075350.1">
    <property type="nucleotide sequence ID" value="NZ_CP043329.1"/>
</dbReference>
<dbReference type="InterPro" id="IPR039437">
    <property type="entry name" value="FrzH/put_lumazine-bd"/>
</dbReference>
<dbReference type="Pfam" id="PF12893">
    <property type="entry name" value="Lumazine_bd_2"/>
    <property type="match status" value="1"/>
</dbReference>
<accession>A0A5C0VKE2</accession>